<dbReference type="InterPro" id="IPR024434">
    <property type="entry name" value="TSCPD_dom"/>
</dbReference>
<sequence length="817" mass="91357">MAEAIELNFPSGKTTSGELNMMVEETVRELTKEVDGQNISEEFTPYLTENYYKDDSLGADVLKNKYLAPWENHPYELWQRQAKALASVERTKKLRDTWEKKFYYILEDFRFTPGGRIMHGAGREDITTTLNNCYVVGIQDDSINSIYRTIEEEARTYKYGGGCGHDLSVLRPSGDAIKGTGGESCGPVGFMNLFSENTNTIAQHGRRGANMQTLRVDHPDIEKFIEIKTGDIHMVKYSNISVLLTHRFMEAVENDSEFDLKWNDQVYKTIKARQLWNKIIEHAHTSAEPGLLFWDTMIDYHNAEYCSPLVSTNPCAEQPLPDGGCCNLGSINLERFVDGEGNFMIDEFKDTVGIATRFLDNVIDYNLERHALESQKDNATKDRRIGLGILGLGDMLVRMGIKYDSDDAIQTVEQVMQIFRDGAYETSVELANEKGSFPSFDWAGYRKSQFIKNLPRNLNNKIKENGIRNSTVLTVPPTGSGAIVARVTSGIEPIFATSYTRRVKKNDGFGKTFNEYKVYHPIIKKLFGNDENLPDYVISAHDIDPYSRVKMQGVIQKYIDSSISSTVNLKEDVTLETVADIYMTAYKTGLKGITVYREGSREGILITEKPEKDKKSKDKAGAYQSDTKVNTVIEKRPRIRPHTTEGVTRRIRTGEGTLYITINQDENGLCEVFTTIGKAGGNAAAQSEAISRLISLALRSGIDPSAIIKQLKGISGPNPTWEDGRLILSTPDAIGKALDDYLSENNEVQKVDSKVDTEEAKRKTSITMVTSEEASEHQMDVTDFTFKNITICPDCGGTVMHEGGCVTCPGCGFSKCE</sequence>
<dbReference type="GO" id="GO:0009263">
    <property type="term" value="P:deoxyribonucleotide biosynthetic process"/>
    <property type="evidence" value="ECO:0007669"/>
    <property type="project" value="InterPro"/>
</dbReference>
<dbReference type="InterPro" id="IPR000788">
    <property type="entry name" value="RNR_lg_C"/>
</dbReference>
<comment type="function">
    <text evidence="11">Catalyzes the reduction of ribonucleotides to deoxyribonucleotides. May function to provide a pool of deoxyribonucleotide precursors for DNA repair during oxygen limitation and/or for immediate growth after restoration of oxygen.</text>
</comment>
<keyword evidence="7" id="KW-0547">Nucleotide-binding</keyword>
<keyword evidence="10" id="KW-0170">Cobalt</keyword>
<evidence type="ECO:0000256" key="2">
    <source>
        <dbReference type="ARBA" id="ARBA00007405"/>
    </source>
</evidence>
<keyword evidence="5" id="KW-0846">Cobalamin</keyword>
<dbReference type="SUPFAM" id="SSF51998">
    <property type="entry name" value="PFL-like glycyl radical enzymes"/>
    <property type="match status" value="1"/>
</dbReference>
<dbReference type="GO" id="GO:0005524">
    <property type="term" value="F:ATP binding"/>
    <property type="evidence" value="ECO:0007669"/>
    <property type="project" value="InterPro"/>
</dbReference>
<dbReference type="EC" id="1.17.4.1" evidence="3"/>
<comment type="cofactor">
    <cofactor evidence="1">
        <name>adenosylcob(III)alamin</name>
        <dbReference type="ChEBI" id="CHEBI:18408"/>
    </cofactor>
</comment>
<dbReference type="NCBIfam" id="TIGR02504">
    <property type="entry name" value="NrdJ_Z"/>
    <property type="match status" value="1"/>
</dbReference>
<dbReference type="GO" id="GO:0004748">
    <property type="term" value="F:ribonucleoside-diphosphate reductase activity, thioredoxin disulfide as acceptor"/>
    <property type="evidence" value="ECO:0007669"/>
    <property type="project" value="UniProtKB-EC"/>
</dbReference>
<feature type="domain" description="Ribonucleotide reductase large subunit C-terminal" evidence="15">
    <location>
        <begin position="132"/>
        <end position="596"/>
    </location>
</feature>
<evidence type="ECO:0000313" key="17">
    <source>
        <dbReference type="EMBL" id="ABZ05880.1"/>
    </source>
</evidence>
<evidence type="ECO:0000256" key="9">
    <source>
        <dbReference type="ARBA" id="ARBA00023157"/>
    </source>
</evidence>
<gene>
    <name evidence="17" type="ORF">ALOHA_HF4000001A02ctg1g5</name>
</gene>
<keyword evidence="6" id="KW-0237">DNA synthesis</keyword>
<comment type="catalytic activity">
    <reaction evidence="13">
        <text>a 2'-deoxyribonucleoside 5'-diphosphate + [thioredoxin]-disulfide + H2O = a ribonucleoside 5'-diphosphate + [thioredoxin]-dithiol</text>
        <dbReference type="Rhea" id="RHEA:23252"/>
        <dbReference type="Rhea" id="RHEA-COMP:10698"/>
        <dbReference type="Rhea" id="RHEA-COMP:10700"/>
        <dbReference type="ChEBI" id="CHEBI:15377"/>
        <dbReference type="ChEBI" id="CHEBI:29950"/>
        <dbReference type="ChEBI" id="CHEBI:50058"/>
        <dbReference type="ChEBI" id="CHEBI:57930"/>
        <dbReference type="ChEBI" id="CHEBI:73316"/>
        <dbReference type="EC" id="1.17.4.1"/>
    </reaction>
</comment>
<evidence type="ECO:0000256" key="4">
    <source>
        <dbReference type="ARBA" id="ARBA00014409"/>
    </source>
</evidence>
<dbReference type="GO" id="GO:0031419">
    <property type="term" value="F:cobalamin binding"/>
    <property type="evidence" value="ECO:0007669"/>
    <property type="project" value="UniProtKB-KW"/>
</dbReference>
<dbReference type="Gene3D" id="3.20.70.20">
    <property type="match status" value="1"/>
</dbReference>
<dbReference type="Pfam" id="PF02867">
    <property type="entry name" value="Ribonuc_red_lgC"/>
    <property type="match status" value="1"/>
</dbReference>
<dbReference type="AlphaFoldDB" id="B3SZX1"/>
<evidence type="ECO:0000256" key="5">
    <source>
        <dbReference type="ARBA" id="ARBA00022628"/>
    </source>
</evidence>
<proteinExistence type="inferred from homology"/>
<dbReference type="PANTHER" id="PTHR43371:SF1">
    <property type="entry name" value="RIBONUCLEOSIDE-DIPHOSPHATE REDUCTASE"/>
    <property type="match status" value="1"/>
</dbReference>
<name>B3SZX1_9ZZZZ</name>
<evidence type="ECO:0000256" key="1">
    <source>
        <dbReference type="ARBA" id="ARBA00001922"/>
    </source>
</evidence>
<feature type="domain" description="TSCPD" evidence="16">
    <location>
        <begin position="638"/>
        <end position="742"/>
    </location>
</feature>
<dbReference type="Pfam" id="PF12637">
    <property type="entry name" value="TSCPD"/>
    <property type="match status" value="1"/>
</dbReference>
<dbReference type="Pfam" id="PF00317">
    <property type="entry name" value="Ribonuc_red_lgN"/>
    <property type="match status" value="1"/>
</dbReference>
<comment type="similarity">
    <text evidence="2">Belongs to the ribonucleoside diphosphate reductase class-2 family.</text>
</comment>
<dbReference type="InterPro" id="IPR013344">
    <property type="entry name" value="RNR_NrdJ/NrdZ"/>
</dbReference>
<evidence type="ECO:0000259" key="15">
    <source>
        <dbReference type="Pfam" id="PF02867"/>
    </source>
</evidence>
<evidence type="ECO:0000256" key="8">
    <source>
        <dbReference type="ARBA" id="ARBA00023002"/>
    </source>
</evidence>
<protein>
    <recommendedName>
        <fullName evidence="4">Vitamin B12-dependent ribonucleotide reductase</fullName>
        <ecNumber evidence="3">1.17.4.1</ecNumber>
    </recommendedName>
    <alternativeName>
        <fullName evidence="12">Ribonucleoside-diphosphate reductase NrdJ</fullName>
    </alternativeName>
</protein>
<dbReference type="InterPro" id="IPR013509">
    <property type="entry name" value="RNR_lsu_N"/>
</dbReference>
<accession>B3SZX1</accession>
<dbReference type="EMBL" id="EU016560">
    <property type="protein sequence ID" value="ABZ05880.1"/>
    <property type="molecule type" value="Genomic_DNA"/>
</dbReference>
<organism evidence="17">
    <name type="scientific">uncultured marine microorganism HF4000_001A02</name>
    <dbReference type="NCBI Taxonomy" id="455501"/>
    <lineage>
        <taxon>unclassified sequences</taxon>
        <taxon>environmental samples</taxon>
    </lineage>
</organism>
<evidence type="ECO:0000259" key="16">
    <source>
        <dbReference type="Pfam" id="PF12637"/>
    </source>
</evidence>
<dbReference type="PANTHER" id="PTHR43371">
    <property type="entry name" value="VITAMIN B12-DEPENDENT RIBONUCLEOTIDE REDUCTASE"/>
    <property type="match status" value="1"/>
</dbReference>
<evidence type="ECO:0000256" key="6">
    <source>
        <dbReference type="ARBA" id="ARBA00022634"/>
    </source>
</evidence>
<evidence type="ECO:0000256" key="13">
    <source>
        <dbReference type="ARBA" id="ARBA00047754"/>
    </source>
</evidence>
<evidence type="ECO:0000256" key="7">
    <source>
        <dbReference type="ARBA" id="ARBA00022741"/>
    </source>
</evidence>
<feature type="domain" description="Ribonucleotide reductase large subunit N-terminal" evidence="14">
    <location>
        <begin position="54"/>
        <end position="124"/>
    </location>
</feature>
<dbReference type="PRINTS" id="PR01183">
    <property type="entry name" value="RIBORDTASEM1"/>
</dbReference>
<dbReference type="CDD" id="cd02888">
    <property type="entry name" value="RNR_II_dimer"/>
    <property type="match status" value="1"/>
</dbReference>
<keyword evidence="9" id="KW-1015">Disulfide bond</keyword>
<dbReference type="InterPro" id="IPR050862">
    <property type="entry name" value="RdRp_reductase_class-2"/>
</dbReference>
<evidence type="ECO:0000259" key="14">
    <source>
        <dbReference type="Pfam" id="PF00317"/>
    </source>
</evidence>
<reference evidence="17" key="1">
    <citation type="journal article" date="2008" name="ISME J.">
        <title>Genomic patterns of recombination, clonal divergence and environment in marine microbial populations.</title>
        <authorList>
            <person name="Konstantinidis K.T."/>
            <person name="Delong E.F."/>
        </authorList>
    </citation>
    <scope>NUCLEOTIDE SEQUENCE</scope>
</reference>
<keyword evidence="8" id="KW-0560">Oxidoreductase</keyword>
<evidence type="ECO:0000256" key="12">
    <source>
        <dbReference type="ARBA" id="ARBA00033050"/>
    </source>
</evidence>
<evidence type="ECO:0000256" key="10">
    <source>
        <dbReference type="ARBA" id="ARBA00023285"/>
    </source>
</evidence>
<dbReference type="GO" id="GO:0071897">
    <property type="term" value="P:DNA biosynthetic process"/>
    <property type="evidence" value="ECO:0007669"/>
    <property type="project" value="UniProtKB-KW"/>
</dbReference>
<evidence type="ECO:0000256" key="3">
    <source>
        <dbReference type="ARBA" id="ARBA00012274"/>
    </source>
</evidence>
<evidence type="ECO:0000256" key="11">
    <source>
        <dbReference type="ARBA" id="ARBA00025437"/>
    </source>
</evidence>